<dbReference type="SUPFAM" id="SSF51120">
    <property type="entry name" value="beta-Roll"/>
    <property type="match status" value="1"/>
</dbReference>
<dbReference type="RefSeq" id="WP_092523603.1">
    <property type="nucleotide sequence ID" value="NZ_FNCI01000003.1"/>
</dbReference>
<dbReference type="NCBIfam" id="TIGR03661">
    <property type="entry name" value="T1SS_VCA0849"/>
    <property type="match status" value="1"/>
</dbReference>
<dbReference type="PROSITE" id="PS00330">
    <property type="entry name" value="HEMOLYSIN_CALCIUM"/>
    <property type="match status" value="1"/>
</dbReference>
<dbReference type="InterPro" id="IPR019960">
    <property type="entry name" value="T1SS_VCA0849"/>
</dbReference>
<sequence>TGTLTYTVSDGSATDTASVTLTVNGVNDAPTGNTDGGTGAADDVFTTDEDTALSGANVLTNDTDPEGDSLSVSDAGSRQVTFTGPDGFTVTTSVTIAADGSVSFDPAGDFDALGAGEAATGTLTYTVSDGSDTDTASVTLTVNGVNDAPASSDSQFTVQEDTAYTLDLDDFGYYADVEGDALAAIEITSLPENGVLELSGEQVFAGDTIAISAIEAGDLVLVPDTNTDEDGAFGFRVQDAAGDWSKSTYQAAVVVEAIADIPDVAIQLGAPTELKDTLQYESKSLTFDAKLGDDKGDGNIDGNSSNYEESVSQTLSFGPQYAGQTVSLTLDVDIQGTWNQGWGVTDDYWQVLSGDEVLETFTYGSRWNEDVSGNYVYSGQENASLVVTLDENGEVALSFRASTTEKSETVTINGATGEVAGTTYEVVTGYEYSIDVSAALQDLDGSESLSLLIEGVPEGATLSQGTDNGDGTWMLSVAPGEQDVVTNLTMTTPANVNGGFTLTVKATATEASGGDSAVNTAMAVASAYESGIPSVDAPSAEPIIAGYYGYVSGQGHGNNTGTYANNNGLKETSASNAEAIVSADGFYSVERNGHPHSETSDRIDPTEALVLKLGQSVTSVTFEVQGNVGEAQWSVFAANGDRLGGASALGDPNSEGLLTVSYDMPFSYIALDGGDDSAFAVKPVGIGIAGTASDDTLNGSAGDDTLIGGEGDDILYGQEGADVFAWQLGDEGQPGNPAQDTVKDFSLAEGDSLNLAELLVDERSGSIDDYLHAAPSASGGDTILHVSTGGGFAGDYANNAGQEDQTITLDGVSMGDRSSQEFINDLINNGNLHIDQ</sequence>
<dbReference type="NCBIfam" id="TIGR01965">
    <property type="entry name" value="VCBS_repeat"/>
    <property type="match status" value="1"/>
</dbReference>
<dbReference type="InterPro" id="IPR018511">
    <property type="entry name" value="Hemolysin-typ_Ca-bd_CS"/>
</dbReference>
<protein>
    <submittedName>
        <fullName evidence="2">Type I secretion C-terminal target domain (VC_A0849 subclass)</fullName>
    </submittedName>
</protein>
<dbReference type="Gene3D" id="2.150.10.10">
    <property type="entry name" value="Serralysin-like metalloprotease, C-terminal"/>
    <property type="match status" value="1"/>
</dbReference>
<dbReference type="STRING" id="284577.SAMN05216571_1031"/>
<dbReference type="Pfam" id="PF17963">
    <property type="entry name" value="Big_9"/>
    <property type="match status" value="1"/>
</dbReference>
<dbReference type="Pfam" id="PF00353">
    <property type="entry name" value="HemolysinCabind"/>
    <property type="match status" value="1"/>
</dbReference>
<proteinExistence type="predicted"/>
<dbReference type="Proteomes" id="UP000198641">
    <property type="component" value="Unassembled WGS sequence"/>
</dbReference>
<evidence type="ECO:0000313" key="2">
    <source>
        <dbReference type="EMBL" id="SDF92084.1"/>
    </source>
</evidence>
<feature type="non-terminal residue" evidence="2">
    <location>
        <position position="1"/>
    </location>
</feature>
<reference evidence="2 3" key="1">
    <citation type="submission" date="2016-10" db="EMBL/GenBank/DDBJ databases">
        <authorList>
            <person name="de Groot N.N."/>
        </authorList>
    </citation>
    <scope>NUCLEOTIDE SEQUENCE [LARGE SCALE GENOMIC DNA]</scope>
    <source>
        <strain evidence="2 3">BH539</strain>
    </source>
</reference>
<dbReference type="OrthoDB" id="5787335at2"/>
<dbReference type="InterPro" id="IPR001343">
    <property type="entry name" value="Hemolysn_Ca-bd"/>
</dbReference>
<dbReference type="AlphaFoldDB" id="A0A1G7Q0Q3"/>
<gene>
    <name evidence="2" type="ORF">SAMN05216571_1031</name>
</gene>
<dbReference type="InterPro" id="IPR010221">
    <property type="entry name" value="VCBS_dom"/>
</dbReference>
<accession>A0A1G7Q0Q3</accession>
<dbReference type="GO" id="GO:0005509">
    <property type="term" value="F:calcium ion binding"/>
    <property type="evidence" value="ECO:0007669"/>
    <property type="project" value="InterPro"/>
</dbReference>
<name>A0A1G7Q0Q3_9GAMM</name>
<dbReference type="EMBL" id="FNCI01000003">
    <property type="protein sequence ID" value="SDF92084.1"/>
    <property type="molecule type" value="Genomic_DNA"/>
</dbReference>
<organism evidence="2 3">
    <name type="scientific">Onishia taeanensis</name>
    <dbReference type="NCBI Taxonomy" id="284577"/>
    <lineage>
        <taxon>Bacteria</taxon>
        <taxon>Pseudomonadati</taxon>
        <taxon>Pseudomonadota</taxon>
        <taxon>Gammaproteobacteria</taxon>
        <taxon>Oceanospirillales</taxon>
        <taxon>Halomonadaceae</taxon>
        <taxon>Onishia</taxon>
    </lineage>
</organism>
<evidence type="ECO:0000256" key="1">
    <source>
        <dbReference type="ARBA" id="ARBA00022837"/>
    </source>
</evidence>
<keyword evidence="1" id="KW-0106">Calcium</keyword>
<dbReference type="InterPro" id="IPR011049">
    <property type="entry name" value="Serralysin-like_metalloprot_C"/>
</dbReference>
<keyword evidence="3" id="KW-1185">Reference proteome</keyword>
<evidence type="ECO:0000313" key="3">
    <source>
        <dbReference type="Proteomes" id="UP000198641"/>
    </source>
</evidence>